<dbReference type="SUPFAM" id="SSF82771">
    <property type="entry name" value="GIY-YIG endonuclease"/>
    <property type="match status" value="1"/>
</dbReference>
<sequence>MYYVYILYSEKDRGLYIGYTTNLKHRLLEHQNGLSKSTKHRAPVRLVHYEAFQESADARAREKYLKSGHGREQLKAQLKRLFAKLKFT</sequence>
<dbReference type="InterPro" id="IPR050190">
    <property type="entry name" value="UPF0213_domain"/>
</dbReference>
<dbReference type="AlphaFoldDB" id="A0A1F6F468"/>
<proteinExistence type="inferred from homology"/>
<dbReference type="SMART" id="SM00465">
    <property type="entry name" value="GIYc"/>
    <property type="match status" value="1"/>
</dbReference>
<feature type="domain" description="GIY-YIG" evidence="2">
    <location>
        <begin position="1"/>
        <end position="75"/>
    </location>
</feature>
<evidence type="ECO:0000313" key="4">
    <source>
        <dbReference type="Proteomes" id="UP000177372"/>
    </source>
</evidence>
<comment type="caution">
    <text evidence="3">The sequence shown here is derived from an EMBL/GenBank/DDBJ whole genome shotgun (WGS) entry which is preliminary data.</text>
</comment>
<dbReference type="Gene3D" id="3.40.1440.10">
    <property type="entry name" value="GIY-YIG endonuclease"/>
    <property type="match status" value="1"/>
</dbReference>
<dbReference type="InterPro" id="IPR000305">
    <property type="entry name" value="GIY-YIG_endonuc"/>
</dbReference>
<dbReference type="InterPro" id="IPR035901">
    <property type="entry name" value="GIY-YIG_endonuc_sf"/>
</dbReference>
<evidence type="ECO:0000313" key="3">
    <source>
        <dbReference type="EMBL" id="OGG80634.1"/>
    </source>
</evidence>
<protein>
    <submittedName>
        <fullName evidence="3">Excinuclease ABC subunit C</fullName>
    </submittedName>
</protein>
<dbReference type="Pfam" id="PF01541">
    <property type="entry name" value="GIY-YIG"/>
    <property type="match status" value="1"/>
</dbReference>
<dbReference type="EMBL" id="MFLZ01000003">
    <property type="protein sequence ID" value="OGG80634.1"/>
    <property type="molecule type" value="Genomic_DNA"/>
</dbReference>
<reference evidence="3 4" key="1">
    <citation type="journal article" date="2016" name="Nat. Commun.">
        <title>Thousands of microbial genomes shed light on interconnected biogeochemical processes in an aquifer system.</title>
        <authorList>
            <person name="Anantharaman K."/>
            <person name="Brown C.T."/>
            <person name="Hug L.A."/>
            <person name="Sharon I."/>
            <person name="Castelle C.J."/>
            <person name="Probst A.J."/>
            <person name="Thomas B.C."/>
            <person name="Singh A."/>
            <person name="Wilkins M.J."/>
            <person name="Karaoz U."/>
            <person name="Brodie E.L."/>
            <person name="Williams K.H."/>
            <person name="Hubbard S.S."/>
            <person name="Banfield J.F."/>
        </authorList>
    </citation>
    <scope>NUCLEOTIDE SEQUENCE [LARGE SCALE GENOMIC DNA]</scope>
</reference>
<dbReference type="PANTHER" id="PTHR34477:SF5">
    <property type="entry name" value="BSL5627 PROTEIN"/>
    <property type="match status" value="1"/>
</dbReference>
<evidence type="ECO:0000259" key="2">
    <source>
        <dbReference type="PROSITE" id="PS50164"/>
    </source>
</evidence>
<dbReference type="Proteomes" id="UP000177372">
    <property type="component" value="Unassembled WGS sequence"/>
</dbReference>
<name>A0A1F6F468_9BACT</name>
<dbReference type="CDD" id="cd10449">
    <property type="entry name" value="GIY-YIG_SLX1_like"/>
    <property type="match status" value="1"/>
</dbReference>
<comment type="similarity">
    <text evidence="1">Belongs to the UPF0213 family.</text>
</comment>
<dbReference type="PROSITE" id="PS50164">
    <property type="entry name" value="GIY_YIG"/>
    <property type="match status" value="1"/>
</dbReference>
<accession>A0A1F6F468</accession>
<evidence type="ECO:0000256" key="1">
    <source>
        <dbReference type="ARBA" id="ARBA00007435"/>
    </source>
</evidence>
<organism evidence="3 4">
    <name type="scientific">Candidatus Kaiserbacteria bacterium RIFCSPLOWO2_01_FULL_54_13</name>
    <dbReference type="NCBI Taxonomy" id="1798512"/>
    <lineage>
        <taxon>Bacteria</taxon>
        <taxon>Candidatus Kaiseribacteriota</taxon>
    </lineage>
</organism>
<gene>
    <name evidence="3" type="ORF">A3A39_04045</name>
</gene>
<dbReference type="PANTHER" id="PTHR34477">
    <property type="entry name" value="UPF0213 PROTEIN YHBQ"/>
    <property type="match status" value="1"/>
</dbReference>
<dbReference type="STRING" id="1798512.A3A39_04045"/>